<proteinExistence type="predicted"/>
<evidence type="ECO:0000313" key="2">
    <source>
        <dbReference type="EMBL" id="GGG93078.1"/>
    </source>
</evidence>
<dbReference type="Pfam" id="PF07103">
    <property type="entry name" value="DUF1365"/>
    <property type="match status" value="1"/>
</dbReference>
<dbReference type="PANTHER" id="PTHR33973:SF4">
    <property type="entry name" value="OS07G0153300 PROTEIN"/>
    <property type="match status" value="1"/>
</dbReference>
<keyword evidence="3" id="KW-1185">Reference proteome</keyword>
<gene>
    <name evidence="2" type="ORF">GCM10007420_05690</name>
</gene>
<dbReference type="EMBL" id="BMFS01000002">
    <property type="protein sequence ID" value="GGG93078.1"/>
    <property type="molecule type" value="Genomic_DNA"/>
</dbReference>
<accession>A0ABQ1XHB2</accession>
<name>A0ABQ1XHB2_9PROT</name>
<dbReference type="InterPro" id="IPR010775">
    <property type="entry name" value="DUF1365"/>
</dbReference>
<evidence type="ECO:0000313" key="3">
    <source>
        <dbReference type="Proteomes" id="UP000648722"/>
    </source>
</evidence>
<organism evidence="2 3">
    <name type="scientific">Glycocaulis albus</name>
    <dbReference type="NCBI Taxonomy" id="1382801"/>
    <lineage>
        <taxon>Bacteria</taxon>
        <taxon>Pseudomonadati</taxon>
        <taxon>Pseudomonadota</taxon>
        <taxon>Alphaproteobacteria</taxon>
        <taxon>Maricaulales</taxon>
        <taxon>Maricaulaceae</taxon>
        <taxon>Glycocaulis</taxon>
    </lineage>
</organism>
<feature type="region of interest" description="Disordered" evidence="1">
    <location>
        <begin position="245"/>
        <end position="266"/>
    </location>
</feature>
<comment type="caution">
    <text evidence="2">The sequence shown here is derived from an EMBL/GenBank/DDBJ whole genome shotgun (WGS) entry which is preliminary data.</text>
</comment>
<sequence>MTPPARLFLGRTVHERSQPFVHRFRYSIAMMMFDLDQLEAVGRLSCLFSMERFNLFSFRARDHGPRDGSSLKSWALSRLAGAGVTGAVARVRLLCSPRVLGYVFNPISLYLADDADGNTLAVIYQVHNTFGDAHAYVAPLTGRMPARHCAQKRFHVSPFFPVTGRYDFTLRDGDDQLSLVINKVEASGKDFLATMQLQARPVTSDNLLRLFAAQPFSTLKTISAIHWEALRLVFKGARYHRRPKAPQDDTIIDSAMHPDRQFERKQ</sequence>
<evidence type="ECO:0000256" key="1">
    <source>
        <dbReference type="SAM" id="MobiDB-lite"/>
    </source>
</evidence>
<feature type="compositionally biased region" description="Basic and acidic residues" evidence="1">
    <location>
        <begin position="256"/>
        <end position="266"/>
    </location>
</feature>
<protein>
    <submittedName>
        <fullName evidence="2">DUF1365 domain-containing protein</fullName>
    </submittedName>
</protein>
<dbReference type="PANTHER" id="PTHR33973">
    <property type="entry name" value="OS07G0153300 PROTEIN"/>
    <property type="match status" value="1"/>
</dbReference>
<dbReference type="Proteomes" id="UP000648722">
    <property type="component" value="Unassembled WGS sequence"/>
</dbReference>
<reference evidence="3" key="1">
    <citation type="journal article" date="2019" name="Int. J. Syst. Evol. Microbiol.">
        <title>The Global Catalogue of Microorganisms (GCM) 10K type strain sequencing project: providing services to taxonomists for standard genome sequencing and annotation.</title>
        <authorList>
            <consortium name="The Broad Institute Genomics Platform"/>
            <consortium name="The Broad Institute Genome Sequencing Center for Infectious Disease"/>
            <person name="Wu L."/>
            <person name="Ma J."/>
        </authorList>
    </citation>
    <scope>NUCLEOTIDE SEQUENCE [LARGE SCALE GENOMIC DNA]</scope>
    <source>
        <strain evidence="3">CGMCC 1.12766</strain>
    </source>
</reference>